<dbReference type="InterPro" id="IPR008928">
    <property type="entry name" value="6-hairpin_glycosidase_sf"/>
</dbReference>
<keyword evidence="9" id="KW-1185">Reference proteome</keyword>
<dbReference type="Proteomes" id="UP000278627">
    <property type="component" value="Unassembled WGS sequence"/>
</dbReference>
<dbReference type="InterPro" id="IPR012341">
    <property type="entry name" value="6hp_glycosidase-like_sf"/>
</dbReference>
<dbReference type="Pfam" id="PF01204">
    <property type="entry name" value="Trehalase"/>
    <property type="match status" value="1"/>
</dbReference>
<evidence type="ECO:0000256" key="1">
    <source>
        <dbReference type="ARBA" id="ARBA00005615"/>
    </source>
</evidence>
<organism evidence="10">
    <name type="scientific">Brugia pahangi</name>
    <name type="common">Filarial nematode worm</name>
    <dbReference type="NCBI Taxonomy" id="6280"/>
    <lineage>
        <taxon>Eukaryota</taxon>
        <taxon>Metazoa</taxon>
        <taxon>Ecdysozoa</taxon>
        <taxon>Nematoda</taxon>
        <taxon>Chromadorea</taxon>
        <taxon>Rhabditida</taxon>
        <taxon>Spirurina</taxon>
        <taxon>Spiruromorpha</taxon>
        <taxon>Filarioidea</taxon>
        <taxon>Onchocercidae</taxon>
        <taxon>Brugia</taxon>
    </lineage>
</organism>
<dbReference type="GO" id="GO:0005993">
    <property type="term" value="P:trehalose catabolic process"/>
    <property type="evidence" value="ECO:0007669"/>
    <property type="project" value="TreeGrafter"/>
</dbReference>
<evidence type="ECO:0000313" key="8">
    <source>
        <dbReference type="EMBL" id="VDN90370.1"/>
    </source>
</evidence>
<dbReference type="GO" id="GO:0004555">
    <property type="term" value="F:alpha,alpha-trehalase activity"/>
    <property type="evidence" value="ECO:0007669"/>
    <property type="project" value="UniProtKB-EC"/>
</dbReference>
<dbReference type="SUPFAM" id="SSF48208">
    <property type="entry name" value="Six-hairpin glycosidases"/>
    <property type="match status" value="1"/>
</dbReference>
<evidence type="ECO:0000256" key="7">
    <source>
        <dbReference type="SAM" id="SignalP"/>
    </source>
</evidence>
<dbReference type="EC" id="3.2.1.28" evidence="2 6"/>
<protein>
    <recommendedName>
        <fullName evidence="3 6">Trehalase</fullName>
        <ecNumber evidence="2 6">3.2.1.28</ecNumber>
    </recommendedName>
    <alternativeName>
        <fullName evidence="6">Alpha-trehalose glucohydrolase</fullName>
    </alternativeName>
</protein>
<gene>
    <name evidence="8" type="ORF">BPAG_LOCUS9184</name>
</gene>
<reference evidence="8 9" key="2">
    <citation type="submission" date="2018-11" db="EMBL/GenBank/DDBJ databases">
        <authorList>
            <consortium name="Pathogen Informatics"/>
        </authorList>
    </citation>
    <scope>NUCLEOTIDE SEQUENCE [LARGE SCALE GENOMIC DNA]</scope>
</reference>
<name>A0A0N4TLG1_BRUPA</name>
<evidence type="ECO:0000256" key="2">
    <source>
        <dbReference type="ARBA" id="ARBA00012757"/>
    </source>
</evidence>
<dbReference type="WBParaSite" id="BPAG_0000922201-mRNA-1">
    <property type="protein sequence ID" value="BPAG_0000922201-mRNA-1"/>
    <property type="gene ID" value="BPAG_0000922201"/>
</dbReference>
<evidence type="ECO:0000256" key="3">
    <source>
        <dbReference type="ARBA" id="ARBA00019905"/>
    </source>
</evidence>
<dbReference type="PANTHER" id="PTHR23403:SF5">
    <property type="entry name" value="TREHALASE"/>
    <property type="match status" value="1"/>
</dbReference>
<evidence type="ECO:0000313" key="9">
    <source>
        <dbReference type="Proteomes" id="UP000278627"/>
    </source>
</evidence>
<dbReference type="EMBL" id="UZAD01013149">
    <property type="protein sequence ID" value="VDN90370.1"/>
    <property type="molecule type" value="Genomic_DNA"/>
</dbReference>
<keyword evidence="7" id="KW-0732">Signal</keyword>
<sequence>MEAIAIRFGIFSCLLINVHTVNDPDVSELAKIAEEALSNKSINVCDETNTNNSFIYCYGRLLAAVNVHNLFQDSKYFVDMPMKFDPEVIQEEFDRRFGEYELQAINRSALKAFVDEYFDLPGNELEDCQLEEWIEHPSKLMKIQDTLLRDWALKLNAIWKLLCRKGLFYSAQLISALLQIKSNGNPKRTSLIYVPEEFIVPGGRFREFYYWDAYWIVKGLAASGLHNTIKKMITNFVTIVDRYGFIPNGGRIYYLGRSQPPLLIPMVYEYYELTHDLAFINKILPTLIKEYEFWQNNRVINVSDDKGNTFSVFYYHSKCNVPRPESFRADIIHASLLLAHERPKFYMDIASAAESGWDFSSRWFRDNHNIETIETTDIIPIDLNAFICWNLDILQYLLKHTGNPSKSKMFRDKREILRQAMLQIFYNNTEGAWFDYNLRTKSHNFNFYPSIVVPLFGECYQPLNLARPQQIVNYLNAQFFYRMVMLTLQKTGVYNYPGGIPASLIENTKQQWDFPNGWSPANHMIIEGMRKSSNPVVQEQAYRLARKWILGNFKVFRETGYMWEKYDVNGTVSQPGGGGEYFVQDGFGWSNGVILDLLTTYYDRMRINPEDLVLNNNGSATLSASARISSKSTISFISIFYTYLLMR</sequence>
<feature type="signal peptide" evidence="7">
    <location>
        <begin position="1"/>
        <end position="20"/>
    </location>
</feature>
<dbReference type="Gene3D" id="1.50.10.10">
    <property type="match status" value="1"/>
</dbReference>
<evidence type="ECO:0000256" key="4">
    <source>
        <dbReference type="ARBA" id="ARBA00022801"/>
    </source>
</evidence>
<keyword evidence="4 6" id="KW-0378">Hydrolase</keyword>
<reference evidence="10" key="1">
    <citation type="submission" date="2017-02" db="UniProtKB">
        <authorList>
            <consortium name="WormBaseParasite"/>
        </authorList>
    </citation>
    <scope>IDENTIFICATION</scope>
</reference>
<comment type="catalytic activity">
    <reaction evidence="6">
        <text>alpha,alpha-trehalose + H2O = alpha-D-glucose + beta-D-glucose</text>
        <dbReference type="Rhea" id="RHEA:32675"/>
        <dbReference type="ChEBI" id="CHEBI:15377"/>
        <dbReference type="ChEBI" id="CHEBI:15903"/>
        <dbReference type="ChEBI" id="CHEBI:16551"/>
        <dbReference type="ChEBI" id="CHEBI:17925"/>
        <dbReference type="EC" id="3.2.1.28"/>
    </reaction>
</comment>
<feature type="chain" id="PRO_5043122083" description="Trehalase" evidence="7">
    <location>
        <begin position="21"/>
        <end position="647"/>
    </location>
</feature>
<evidence type="ECO:0000313" key="10">
    <source>
        <dbReference type="WBParaSite" id="BPAG_0000922201-mRNA-1"/>
    </source>
</evidence>
<dbReference type="PROSITE" id="PS00928">
    <property type="entry name" value="TREHALASE_2"/>
    <property type="match status" value="1"/>
</dbReference>
<comment type="similarity">
    <text evidence="1 6">Belongs to the glycosyl hydrolase 37 family.</text>
</comment>
<keyword evidence="5 6" id="KW-0326">Glycosidase</keyword>
<evidence type="ECO:0000256" key="5">
    <source>
        <dbReference type="ARBA" id="ARBA00023295"/>
    </source>
</evidence>
<dbReference type="PROSITE" id="PS00927">
    <property type="entry name" value="TREHALASE_1"/>
    <property type="match status" value="1"/>
</dbReference>
<dbReference type="AlphaFoldDB" id="A0A0N4TLG1"/>
<dbReference type="InterPro" id="IPR001661">
    <property type="entry name" value="Glyco_hydro_37"/>
</dbReference>
<dbReference type="STRING" id="6280.A0A0N4TLG1"/>
<evidence type="ECO:0000256" key="6">
    <source>
        <dbReference type="RuleBase" id="RU361180"/>
    </source>
</evidence>
<dbReference type="PRINTS" id="PR00744">
    <property type="entry name" value="GLHYDRLASE37"/>
</dbReference>
<accession>A0A0N4TLG1</accession>
<proteinExistence type="inferred from homology"/>
<dbReference type="InterPro" id="IPR018232">
    <property type="entry name" value="Glyco_hydro_37_CS"/>
</dbReference>
<dbReference type="PANTHER" id="PTHR23403">
    <property type="entry name" value="TREHALASE"/>
    <property type="match status" value="1"/>
</dbReference>